<proteinExistence type="predicted"/>
<keyword evidence="2" id="KW-1185">Reference proteome</keyword>
<accession>A0AAD5S5L6</accession>
<dbReference type="Proteomes" id="UP001212841">
    <property type="component" value="Unassembled WGS sequence"/>
</dbReference>
<feature type="non-terminal residue" evidence="1">
    <location>
        <position position="1"/>
    </location>
</feature>
<dbReference type="EMBL" id="JADGJD010001293">
    <property type="protein sequence ID" value="KAJ3044438.1"/>
    <property type="molecule type" value="Genomic_DNA"/>
</dbReference>
<sequence>IAYIATRHHLQTASSSICYPIRAADRVVRAERTLERHVANANNEFKLCAGIELFDNPEVSNFDYAFCWKGEFAKSAVLIGGEGQGCYVHQEDGRCGIQLDRHVYKL</sequence>
<name>A0AAD5S5L6_9FUNG</name>
<dbReference type="AlphaFoldDB" id="A0AAD5S5L6"/>
<gene>
    <name evidence="1" type="ORF">HK097_001464</name>
</gene>
<protein>
    <submittedName>
        <fullName evidence="1">Uncharacterized protein</fullName>
    </submittedName>
</protein>
<comment type="caution">
    <text evidence="1">The sequence shown here is derived from an EMBL/GenBank/DDBJ whole genome shotgun (WGS) entry which is preliminary data.</text>
</comment>
<reference evidence="1" key="1">
    <citation type="submission" date="2020-05" db="EMBL/GenBank/DDBJ databases">
        <title>Phylogenomic resolution of chytrid fungi.</title>
        <authorList>
            <person name="Stajich J.E."/>
            <person name="Amses K."/>
            <person name="Simmons R."/>
            <person name="Seto K."/>
            <person name="Myers J."/>
            <person name="Bonds A."/>
            <person name="Quandt C.A."/>
            <person name="Barry K."/>
            <person name="Liu P."/>
            <person name="Grigoriev I."/>
            <person name="Longcore J.E."/>
            <person name="James T.Y."/>
        </authorList>
    </citation>
    <scope>NUCLEOTIDE SEQUENCE</scope>
    <source>
        <strain evidence="1">JEL0318</strain>
    </source>
</reference>
<evidence type="ECO:0000313" key="2">
    <source>
        <dbReference type="Proteomes" id="UP001212841"/>
    </source>
</evidence>
<evidence type="ECO:0000313" key="1">
    <source>
        <dbReference type="EMBL" id="KAJ3044438.1"/>
    </source>
</evidence>
<organism evidence="1 2">
    <name type="scientific">Rhizophlyctis rosea</name>
    <dbReference type="NCBI Taxonomy" id="64517"/>
    <lineage>
        <taxon>Eukaryota</taxon>
        <taxon>Fungi</taxon>
        <taxon>Fungi incertae sedis</taxon>
        <taxon>Chytridiomycota</taxon>
        <taxon>Chytridiomycota incertae sedis</taxon>
        <taxon>Chytridiomycetes</taxon>
        <taxon>Rhizophlyctidales</taxon>
        <taxon>Rhizophlyctidaceae</taxon>
        <taxon>Rhizophlyctis</taxon>
    </lineage>
</organism>